<organism evidence="2 3">
    <name type="scientific">Lacipirellula parvula</name>
    <dbReference type="NCBI Taxonomy" id="2650471"/>
    <lineage>
        <taxon>Bacteria</taxon>
        <taxon>Pseudomonadati</taxon>
        <taxon>Planctomycetota</taxon>
        <taxon>Planctomycetia</taxon>
        <taxon>Pirellulales</taxon>
        <taxon>Lacipirellulaceae</taxon>
        <taxon>Lacipirellula</taxon>
    </lineage>
</organism>
<dbReference type="NCBIfam" id="TIGR02595">
    <property type="entry name" value="PEP_CTERM"/>
    <property type="match status" value="1"/>
</dbReference>
<feature type="chain" id="PRO_5024886576" description="PEP-CTERM protein-sorting domain-containing protein" evidence="1">
    <location>
        <begin position="27"/>
        <end position="265"/>
    </location>
</feature>
<sequence>MRRHYLTYQLLFAGFLLLTAGSNSLAVTVTLNGNQVFHDNFESRTPGATFGVPTPATANWALNFRNGNNVSISDALTPGAAEGSQYGRLERTVGNRSSYAMAQFNVPVVDGDQLHAEWMMYIPAGQPQFGFNGGFEDVSENRPVAIASGTDGDVFALNEGLFWSDTGLDFAFDTWQKWEQDWVVGSANMAITVAGTSITVGNADPGGAEITCFYLSTVVGSDFYVDAVPAAATAVVPEPASAPLIAAGVAVAASFRRRIVRQVAA</sequence>
<evidence type="ECO:0000313" key="3">
    <source>
        <dbReference type="Proteomes" id="UP000326837"/>
    </source>
</evidence>
<keyword evidence="1" id="KW-0732">Signal</keyword>
<evidence type="ECO:0000256" key="1">
    <source>
        <dbReference type="SAM" id="SignalP"/>
    </source>
</evidence>
<feature type="signal peptide" evidence="1">
    <location>
        <begin position="1"/>
        <end position="26"/>
    </location>
</feature>
<proteinExistence type="predicted"/>
<dbReference type="InterPro" id="IPR013424">
    <property type="entry name" value="Ice-binding_C"/>
</dbReference>
<dbReference type="KEGG" id="lpav:PLANPX_3232"/>
<accession>A0A5K7XA90</accession>
<keyword evidence="3" id="KW-1185">Reference proteome</keyword>
<dbReference type="RefSeq" id="WP_152099357.1">
    <property type="nucleotide sequence ID" value="NZ_AP021861.1"/>
</dbReference>
<name>A0A5K7XA90_9BACT</name>
<dbReference type="EMBL" id="AP021861">
    <property type="protein sequence ID" value="BBO33620.1"/>
    <property type="molecule type" value="Genomic_DNA"/>
</dbReference>
<evidence type="ECO:0000313" key="2">
    <source>
        <dbReference type="EMBL" id="BBO33620.1"/>
    </source>
</evidence>
<reference evidence="3" key="1">
    <citation type="submission" date="2019-10" db="EMBL/GenBank/DDBJ databases">
        <title>Lacipirellula parvula gen. nov., sp. nov., representing a lineage of planctomycetes widespread in freshwater anoxic habitats, and description of the family Lacipirellulaceae.</title>
        <authorList>
            <person name="Dedysh S.N."/>
            <person name="Kulichevskaya I.S."/>
            <person name="Beletsky A.V."/>
            <person name="Rakitin A.L."/>
            <person name="Mardanov A.V."/>
            <person name="Ivanova A.A."/>
            <person name="Saltykova V.X."/>
            <person name="Rijpstra W.I.C."/>
            <person name="Sinninghe Damste J.S."/>
            <person name="Ravin N.V."/>
        </authorList>
    </citation>
    <scope>NUCLEOTIDE SEQUENCE [LARGE SCALE GENOMIC DNA]</scope>
    <source>
        <strain evidence="3">PX69</strain>
    </source>
</reference>
<evidence type="ECO:0008006" key="4">
    <source>
        <dbReference type="Google" id="ProtNLM"/>
    </source>
</evidence>
<dbReference type="Proteomes" id="UP000326837">
    <property type="component" value="Chromosome"/>
</dbReference>
<gene>
    <name evidence="2" type="ORF">PLANPX_3232</name>
</gene>
<protein>
    <recommendedName>
        <fullName evidence="4">PEP-CTERM protein-sorting domain-containing protein</fullName>
    </recommendedName>
</protein>
<dbReference type="AlphaFoldDB" id="A0A5K7XA90"/>